<sequence>MTKLLNSDPVPGVGAPAEAVERVRRVSLRPAGSVVTGDVVRLNMGEPDFDTPQPIIDAAVQALAQGYTHYVDLNGDPELRALIAGQAGALSGREVNPDQVLISHGGAAGITSTILATVNPGDRVIIPEPTYSLYVDAVALAGGVPVQVPNRADHHLDLAAIDREVRQGAALITICNPVNPTGAVFSGAELAALGELLQGTDTLVMVDEAYANLIYSDEPFTCALAVPELAGRLVYVQTLSKTYAMTGWRIGYVIAEPVVAEAIRLVHRTFNSAVNAAVQRAAITALTSGDEFTAPMRHTYAARRDLVLELVDAIPGASMVVPEGAFYAFVRYPGNRPSTQVAALLAQHGVIVRAGAEYGPSGEGHVRLSFAAEPQVLREGLRRMGEVFASL</sequence>
<dbReference type="GO" id="GO:0008483">
    <property type="term" value="F:transaminase activity"/>
    <property type="evidence" value="ECO:0007669"/>
    <property type="project" value="UniProtKB-KW"/>
</dbReference>
<evidence type="ECO:0000256" key="4">
    <source>
        <dbReference type="ARBA" id="ARBA00022679"/>
    </source>
</evidence>
<dbReference type="InterPro" id="IPR015421">
    <property type="entry name" value="PyrdxlP-dep_Trfase_major"/>
</dbReference>
<dbReference type="CDD" id="cd00609">
    <property type="entry name" value="AAT_like"/>
    <property type="match status" value="1"/>
</dbReference>
<dbReference type="InterPro" id="IPR050596">
    <property type="entry name" value="AspAT/PAT-like"/>
</dbReference>
<accession>A0ABW2AP51</accession>
<evidence type="ECO:0000313" key="7">
    <source>
        <dbReference type="EMBL" id="MFC6712817.1"/>
    </source>
</evidence>
<keyword evidence="8" id="KW-1185">Reference proteome</keyword>
<evidence type="ECO:0000259" key="6">
    <source>
        <dbReference type="Pfam" id="PF00155"/>
    </source>
</evidence>
<dbReference type="Pfam" id="PF00155">
    <property type="entry name" value="Aminotran_1_2"/>
    <property type="match status" value="1"/>
</dbReference>
<dbReference type="EMBL" id="JBHSWJ010000002">
    <property type="protein sequence ID" value="MFC6712817.1"/>
    <property type="molecule type" value="Genomic_DNA"/>
</dbReference>
<dbReference type="PANTHER" id="PTHR46383">
    <property type="entry name" value="ASPARTATE AMINOTRANSFERASE"/>
    <property type="match status" value="1"/>
</dbReference>
<protein>
    <submittedName>
        <fullName evidence="7">Pyridoxal phosphate-dependent aminotransferase</fullName>
    </submittedName>
</protein>
<dbReference type="RefSeq" id="WP_377820278.1">
    <property type="nucleotide sequence ID" value="NZ_JBHSWJ010000002.1"/>
</dbReference>
<reference evidence="8" key="1">
    <citation type="journal article" date="2019" name="Int. J. Syst. Evol. Microbiol.">
        <title>The Global Catalogue of Microorganisms (GCM) 10K type strain sequencing project: providing services to taxonomists for standard genome sequencing and annotation.</title>
        <authorList>
            <consortium name="The Broad Institute Genomics Platform"/>
            <consortium name="The Broad Institute Genome Sequencing Center for Infectious Disease"/>
            <person name="Wu L."/>
            <person name="Ma J."/>
        </authorList>
    </citation>
    <scope>NUCLEOTIDE SEQUENCE [LARGE SCALE GENOMIC DNA]</scope>
    <source>
        <strain evidence="8">NBRC 106593</strain>
    </source>
</reference>
<comment type="cofactor">
    <cofactor evidence="1">
        <name>pyridoxal 5'-phosphate</name>
        <dbReference type="ChEBI" id="CHEBI:597326"/>
    </cofactor>
</comment>
<name>A0ABW2AP51_9MICO</name>
<dbReference type="Gene3D" id="3.90.1150.10">
    <property type="entry name" value="Aspartate Aminotransferase, domain 1"/>
    <property type="match status" value="1"/>
</dbReference>
<dbReference type="InterPro" id="IPR015424">
    <property type="entry name" value="PyrdxlP-dep_Trfase"/>
</dbReference>
<evidence type="ECO:0000256" key="2">
    <source>
        <dbReference type="ARBA" id="ARBA00007441"/>
    </source>
</evidence>
<dbReference type="Gene3D" id="3.40.640.10">
    <property type="entry name" value="Type I PLP-dependent aspartate aminotransferase-like (Major domain)"/>
    <property type="match status" value="1"/>
</dbReference>
<keyword evidence="3 7" id="KW-0032">Aminotransferase</keyword>
<organism evidence="7 8">
    <name type="scientific">Branchiibius cervicis</name>
    <dbReference type="NCBI Taxonomy" id="908252"/>
    <lineage>
        <taxon>Bacteria</taxon>
        <taxon>Bacillati</taxon>
        <taxon>Actinomycetota</taxon>
        <taxon>Actinomycetes</taxon>
        <taxon>Micrococcales</taxon>
        <taxon>Dermacoccaceae</taxon>
        <taxon>Branchiibius</taxon>
    </lineage>
</organism>
<dbReference type="Proteomes" id="UP001596356">
    <property type="component" value="Unassembled WGS sequence"/>
</dbReference>
<evidence type="ECO:0000256" key="1">
    <source>
        <dbReference type="ARBA" id="ARBA00001933"/>
    </source>
</evidence>
<evidence type="ECO:0000256" key="5">
    <source>
        <dbReference type="ARBA" id="ARBA00022898"/>
    </source>
</evidence>
<gene>
    <name evidence="7" type="ORF">ACFQBT_02730</name>
</gene>
<dbReference type="InterPro" id="IPR004839">
    <property type="entry name" value="Aminotransferase_I/II_large"/>
</dbReference>
<keyword evidence="4" id="KW-0808">Transferase</keyword>
<keyword evidence="5" id="KW-0663">Pyridoxal phosphate</keyword>
<dbReference type="PANTHER" id="PTHR46383:SF1">
    <property type="entry name" value="ASPARTATE AMINOTRANSFERASE"/>
    <property type="match status" value="1"/>
</dbReference>
<comment type="similarity">
    <text evidence="2">Belongs to the class-I pyridoxal-phosphate-dependent aminotransferase family.</text>
</comment>
<evidence type="ECO:0000313" key="8">
    <source>
        <dbReference type="Proteomes" id="UP001596356"/>
    </source>
</evidence>
<dbReference type="SUPFAM" id="SSF53383">
    <property type="entry name" value="PLP-dependent transferases"/>
    <property type="match status" value="1"/>
</dbReference>
<evidence type="ECO:0000256" key="3">
    <source>
        <dbReference type="ARBA" id="ARBA00022576"/>
    </source>
</evidence>
<proteinExistence type="inferred from homology"/>
<feature type="domain" description="Aminotransferase class I/classII large" evidence="6">
    <location>
        <begin position="38"/>
        <end position="382"/>
    </location>
</feature>
<comment type="caution">
    <text evidence="7">The sequence shown here is derived from an EMBL/GenBank/DDBJ whole genome shotgun (WGS) entry which is preliminary data.</text>
</comment>
<dbReference type="InterPro" id="IPR015422">
    <property type="entry name" value="PyrdxlP-dep_Trfase_small"/>
</dbReference>